<feature type="chain" id="PRO_5046307027" evidence="2">
    <location>
        <begin position="17"/>
        <end position="469"/>
    </location>
</feature>
<keyword evidence="2" id="KW-0732">Signal</keyword>
<dbReference type="EMBL" id="JBFCZG010000002">
    <property type="protein sequence ID" value="KAL3426459.1"/>
    <property type="molecule type" value="Genomic_DNA"/>
</dbReference>
<gene>
    <name evidence="3" type="ORF">PVAG01_03250</name>
</gene>
<feature type="region of interest" description="Disordered" evidence="1">
    <location>
        <begin position="272"/>
        <end position="362"/>
    </location>
</feature>
<evidence type="ECO:0000313" key="4">
    <source>
        <dbReference type="Proteomes" id="UP001629113"/>
    </source>
</evidence>
<proteinExistence type="predicted"/>
<sequence length="469" mass="46216">MHTSTVLLLALGAVSQARFGQEQVPIAAISALSNRGQSGEAATLGGAAISTLLGAADPCDKLTAADELVTKLGSTDDVIAAAKGLVAAEQNTQVGALPKACADASLPATEELRGIVPLVDPAVDGADVENANSASSLDSPLTNTGMSVADIMAANGFDNIAGAAAKRAVRQTRSAPLGRRALDLGSCSDATIAFGIQDRQEESFQATDQTDFNHGSALAIDVIASFICGQLGSKCKASADTVATCESAQQAAKGLTGQAAADAFNGIISGGGAASQASSGAADQASNQGASQTASQAASAQTTAAASSNQNQDQGGATNTGNATTDNAGNDASNNNNNNDNAANDDATADANGDTATDNGAATDANDGGAAAGGALDFGTCTPTMDFVAGRPGRKADESTFLPTDPVVAQGQQDALNPVIIANRICDQLTNVCGANDAAKAACLTAKAGVDATQKNQATADTFNAALGF</sequence>
<evidence type="ECO:0000256" key="2">
    <source>
        <dbReference type="SAM" id="SignalP"/>
    </source>
</evidence>
<reference evidence="3 4" key="1">
    <citation type="submission" date="2024-06" db="EMBL/GenBank/DDBJ databases">
        <title>Complete genome of Phlyctema vagabunda strain 19-DSS-EL-015.</title>
        <authorList>
            <person name="Fiorenzani C."/>
        </authorList>
    </citation>
    <scope>NUCLEOTIDE SEQUENCE [LARGE SCALE GENOMIC DNA]</scope>
    <source>
        <strain evidence="3 4">19-DSS-EL-015</strain>
    </source>
</reference>
<feature type="compositionally biased region" description="Low complexity" evidence="1">
    <location>
        <begin position="274"/>
        <end position="362"/>
    </location>
</feature>
<feature type="signal peptide" evidence="2">
    <location>
        <begin position="1"/>
        <end position="16"/>
    </location>
</feature>
<evidence type="ECO:0000256" key="1">
    <source>
        <dbReference type="SAM" id="MobiDB-lite"/>
    </source>
</evidence>
<evidence type="ECO:0000313" key="3">
    <source>
        <dbReference type="EMBL" id="KAL3426459.1"/>
    </source>
</evidence>
<protein>
    <submittedName>
        <fullName evidence="3">Uncharacterized protein</fullName>
    </submittedName>
</protein>
<name>A0ABR4PT65_9HELO</name>
<keyword evidence="4" id="KW-1185">Reference proteome</keyword>
<dbReference type="Proteomes" id="UP001629113">
    <property type="component" value="Unassembled WGS sequence"/>
</dbReference>
<comment type="caution">
    <text evidence="3">The sequence shown here is derived from an EMBL/GenBank/DDBJ whole genome shotgun (WGS) entry which is preliminary data.</text>
</comment>
<organism evidence="3 4">
    <name type="scientific">Phlyctema vagabunda</name>
    <dbReference type="NCBI Taxonomy" id="108571"/>
    <lineage>
        <taxon>Eukaryota</taxon>
        <taxon>Fungi</taxon>
        <taxon>Dikarya</taxon>
        <taxon>Ascomycota</taxon>
        <taxon>Pezizomycotina</taxon>
        <taxon>Leotiomycetes</taxon>
        <taxon>Helotiales</taxon>
        <taxon>Dermateaceae</taxon>
        <taxon>Phlyctema</taxon>
    </lineage>
</organism>
<accession>A0ABR4PT65</accession>